<evidence type="ECO:0000256" key="2">
    <source>
        <dbReference type="ARBA" id="ARBA00023004"/>
    </source>
</evidence>
<dbReference type="Proteomes" id="UP000610862">
    <property type="component" value="Unassembled WGS sequence"/>
</dbReference>
<dbReference type="PROSITE" id="PS00198">
    <property type="entry name" value="4FE4S_FER_1"/>
    <property type="match status" value="2"/>
</dbReference>
<dbReference type="GO" id="GO:0016491">
    <property type="term" value="F:oxidoreductase activity"/>
    <property type="evidence" value="ECO:0007669"/>
    <property type="project" value="InterPro"/>
</dbReference>
<reference evidence="5" key="1">
    <citation type="submission" date="2020-08" db="EMBL/GenBank/DDBJ databases">
        <title>Genome public.</title>
        <authorList>
            <person name="Liu C."/>
            <person name="Sun Q."/>
        </authorList>
    </citation>
    <scope>NUCLEOTIDE SEQUENCE</scope>
    <source>
        <strain evidence="5">NSJ-24</strain>
    </source>
</reference>
<dbReference type="Pfam" id="PF13237">
    <property type="entry name" value="Fer4_10"/>
    <property type="match status" value="1"/>
</dbReference>
<dbReference type="SUPFAM" id="SSF51430">
    <property type="entry name" value="NAD(P)-linked oxidoreductase"/>
    <property type="match status" value="1"/>
</dbReference>
<accession>A0A926E861</accession>
<dbReference type="SUPFAM" id="SSF54862">
    <property type="entry name" value="4Fe-4S ferredoxins"/>
    <property type="match status" value="1"/>
</dbReference>
<dbReference type="PRINTS" id="PR00069">
    <property type="entry name" value="ALDKETRDTASE"/>
</dbReference>
<feature type="domain" description="4Fe-4S ferredoxin-type" evidence="4">
    <location>
        <begin position="267"/>
        <end position="296"/>
    </location>
</feature>
<keyword evidence="2" id="KW-0408">Iron</keyword>
<dbReference type="InterPro" id="IPR017900">
    <property type="entry name" value="4Fe4S_Fe_S_CS"/>
</dbReference>
<dbReference type="RefSeq" id="WP_187525567.1">
    <property type="nucleotide sequence ID" value="NZ_JACRTA010000003.1"/>
</dbReference>
<evidence type="ECO:0000256" key="1">
    <source>
        <dbReference type="ARBA" id="ARBA00022723"/>
    </source>
</evidence>
<name>A0A926E861_9FIRM</name>
<dbReference type="GO" id="GO:0051536">
    <property type="term" value="F:iron-sulfur cluster binding"/>
    <property type="evidence" value="ECO:0007669"/>
    <property type="project" value="UniProtKB-KW"/>
</dbReference>
<organism evidence="5 6">
    <name type="scientific">Lentihominibacter hominis</name>
    <dbReference type="NCBI Taxonomy" id="2763645"/>
    <lineage>
        <taxon>Bacteria</taxon>
        <taxon>Bacillati</taxon>
        <taxon>Bacillota</taxon>
        <taxon>Clostridia</taxon>
        <taxon>Peptostreptococcales</taxon>
        <taxon>Anaerovoracaceae</taxon>
        <taxon>Lentihominibacter</taxon>
    </lineage>
</organism>
<dbReference type="InterPro" id="IPR017896">
    <property type="entry name" value="4Fe4S_Fe-S-bd"/>
</dbReference>
<comment type="caution">
    <text evidence="5">The sequence shown here is derived from an EMBL/GenBank/DDBJ whole genome shotgun (WGS) entry which is preliminary data.</text>
</comment>
<dbReference type="AlphaFoldDB" id="A0A926E861"/>
<keyword evidence="6" id="KW-1185">Reference proteome</keyword>
<protein>
    <submittedName>
        <fullName evidence="5">Aldo/keto reductase</fullName>
    </submittedName>
</protein>
<dbReference type="CDD" id="cd19100">
    <property type="entry name" value="AKR_unchar"/>
    <property type="match status" value="1"/>
</dbReference>
<evidence type="ECO:0000313" key="5">
    <source>
        <dbReference type="EMBL" id="MBC8568978.1"/>
    </source>
</evidence>
<dbReference type="EMBL" id="JACRTA010000003">
    <property type="protein sequence ID" value="MBC8568978.1"/>
    <property type="molecule type" value="Genomic_DNA"/>
</dbReference>
<feature type="domain" description="4Fe-4S ferredoxin-type" evidence="4">
    <location>
        <begin position="297"/>
        <end position="324"/>
    </location>
</feature>
<dbReference type="Pfam" id="PF00248">
    <property type="entry name" value="Aldo_ket_red"/>
    <property type="match status" value="1"/>
</dbReference>
<keyword evidence="1" id="KW-0479">Metal-binding</keyword>
<dbReference type="InterPro" id="IPR036812">
    <property type="entry name" value="NAD(P)_OxRdtase_dom_sf"/>
</dbReference>
<dbReference type="InterPro" id="IPR020471">
    <property type="entry name" value="AKR"/>
</dbReference>
<dbReference type="PANTHER" id="PTHR42686:SF1">
    <property type="entry name" value="GH17980P-RELATED"/>
    <property type="match status" value="1"/>
</dbReference>
<dbReference type="PROSITE" id="PS51379">
    <property type="entry name" value="4FE4S_FER_2"/>
    <property type="match status" value="2"/>
</dbReference>
<evidence type="ECO:0000259" key="4">
    <source>
        <dbReference type="PROSITE" id="PS51379"/>
    </source>
</evidence>
<evidence type="ECO:0000256" key="3">
    <source>
        <dbReference type="ARBA" id="ARBA00023014"/>
    </source>
</evidence>
<dbReference type="Gene3D" id="3.30.70.20">
    <property type="match status" value="1"/>
</dbReference>
<dbReference type="GO" id="GO:0046872">
    <property type="term" value="F:metal ion binding"/>
    <property type="evidence" value="ECO:0007669"/>
    <property type="project" value="UniProtKB-KW"/>
</dbReference>
<dbReference type="InterPro" id="IPR023210">
    <property type="entry name" value="NADP_OxRdtase_dom"/>
</dbReference>
<dbReference type="Gene3D" id="3.20.20.100">
    <property type="entry name" value="NADP-dependent oxidoreductase domain"/>
    <property type="match status" value="1"/>
</dbReference>
<dbReference type="GO" id="GO:0005829">
    <property type="term" value="C:cytosol"/>
    <property type="evidence" value="ECO:0007669"/>
    <property type="project" value="TreeGrafter"/>
</dbReference>
<proteinExistence type="predicted"/>
<evidence type="ECO:0000313" key="6">
    <source>
        <dbReference type="Proteomes" id="UP000610862"/>
    </source>
</evidence>
<gene>
    <name evidence="5" type="ORF">H8692_09440</name>
</gene>
<dbReference type="PANTHER" id="PTHR42686">
    <property type="entry name" value="GH17980P-RELATED"/>
    <property type="match status" value="1"/>
</dbReference>
<sequence length="324" mass="35775">MKKNRLGNTDLYVSPVSFGVLTVGNTQLNLTVDEGAKLIKYAFSKGINFFDTAQYYETYPYLKEAFKDIDMSADAPERPVICTKSLDLSYEEMEYAVKEALREMDLEIIDIFLLHEVRQDPDWDMRQGAWQCLKDYKEKGIIKAIGISTHHIDVTEKMASIPECDVVFPLINFAGLGIRKGSGHGTPEEMAAAIEKCADAGKGVFAMKAFGGGNLTGQYQKSLEYVSSLKGIDSIMVGIGKKEEIDRLVSFAEGTLPCDYQPDISSKKIHIDPGDCEGCGSCITRCPNKAIGWNENGIAQVNHQICLTCGYCAPVCPVRAIIMY</sequence>
<keyword evidence="3" id="KW-0411">Iron-sulfur</keyword>